<evidence type="ECO:0000313" key="4">
    <source>
        <dbReference type="Proteomes" id="UP001054821"/>
    </source>
</evidence>
<dbReference type="EMBL" id="JAJFAZ020000001">
    <property type="protein sequence ID" value="KAI5350518.1"/>
    <property type="molecule type" value="Genomic_DNA"/>
</dbReference>
<gene>
    <name evidence="2" type="ORF">ALMOND_2B002904</name>
    <name evidence="1" type="ORF">L3X38_003409</name>
</gene>
<dbReference type="Proteomes" id="UP001054821">
    <property type="component" value="Chromosome 1"/>
</dbReference>
<dbReference type="AlphaFoldDB" id="A0A5E4G7W7"/>
<sequence length="112" mass="13020">MAVSHRFYTQGHDNVYLFSWDSPKISIAPIDEARKVERSQSSAFLTKSSSEKEFAEDMKEAAVVYPLYFKDQIPRKVHKILSEFHELILGHLPNQLPHMRDIQHQIDLVLAQ</sequence>
<reference evidence="2" key="1">
    <citation type="submission" date="2019-07" db="EMBL/GenBank/DDBJ databases">
        <authorList>
            <person name="Alioto T."/>
            <person name="Alioto T."/>
            <person name="Gomez Garrido J."/>
        </authorList>
    </citation>
    <scope>NUCLEOTIDE SEQUENCE</scope>
</reference>
<accession>A0A5E4G7W7</accession>
<name>A0A5E4G7W7_PRUDU</name>
<evidence type="ECO:0000313" key="3">
    <source>
        <dbReference type="Proteomes" id="UP000327085"/>
    </source>
</evidence>
<organism evidence="2 3">
    <name type="scientific">Prunus dulcis</name>
    <name type="common">Almond</name>
    <name type="synonym">Amygdalus dulcis</name>
    <dbReference type="NCBI Taxonomy" id="3755"/>
    <lineage>
        <taxon>Eukaryota</taxon>
        <taxon>Viridiplantae</taxon>
        <taxon>Streptophyta</taxon>
        <taxon>Embryophyta</taxon>
        <taxon>Tracheophyta</taxon>
        <taxon>Spermatophyta</taxon>
        <taxon>Magnoliopsida</taxon>
        <taxon>eudicotyledons</taxon>
        <taxon>Gunneridae</taxon>
        <taxon>Pentapetalae</taxon>
        <taxon>rosids</taxon>
        <taxon>fabids</taxon>
        <taxon>Rosales</taxon>
        <taxon>Rosaceae</taxon>
        <taxon>Amygdaloideae</taxon>
        <taxon>Amygdaleae</taxon>
        <taxon>Prunus</taxon>
    </lineage>
</organism>
<reference evidence="1 4" key="3">
    <citation type="journal article" date="2022" name="G3 (Bethesda)">
        <title>Whole-genome sequence and methylome profiling of the almond [Prunus dulcis (Mill.) D.A. Webb] cultivar 'Nonpareil'.</title>
        <authorList>
            <person name="D'Amico-Willman K.M."/>
            <person name="Ouma W.Z."/>
            <person name="Meulia T."/>
            <person name="Sideli G.M."/>
            <person name="Gradziel T.M."/>
            <person name="Fresnedo-Ramirez J."/>
        </authorList>
    </citation>
    <scope>NUCLEOTIDE SEQUENCE [LARGE SCALE GENOMIC DNA]</scope>
    <source>
        <strain evidence="1">Clone GOH B32 T37-40</strain>
    </source>
</reference>
<protein>
    <submittedName>
        <fullName evidence="2">PREDICTED: LOC110106663</fullName>
    </submittedName>
</protein>
<dbReference type="Proteomes" id="UP000327085">
    <property type="component" value="Chromosome 1"/>
</dbReference>
<dbReference type="Gramene" id="VVA35632">
    <property type="protein sequence ID" value="VVA35632"/>
    <property type="gene ID" value="Prudul26B002904"/>
</dbReference>
<evidence type="ECO:0000313" key="1">
    <source>
        <dbReference type="EMBL" id="KAI5350518.1"/>
    </source>
</evidence>
<reference evidence="3" key="2">
    <citation type="journal article" date="2020" name="Plant J.">
        <title>Transposons played a major role in the diversification between the closely related almond and peach genomes: results from the almond genome sequence.</title>
        <authorList>
            <person name="Alioto T."/>
            <person name="Alexiou K.G."/>
            <person name="Bardil A."/>
            <person name="Barteri F."/>
            <person name="Castanera R."/>
            <person name="Cruz F."/>
            <person name="Dhingra A."/>
            <person name="Duval H."/>
            <person name="Fernandez I Marti A."/>
            <person name="Frias L."/>
            <person name="Galan B."/>
            <person name="Garcia J.L."/>
            <person name="Howad W."/>
            <person name="Gomez-Garrido J."/>
            <person name="Gut M."/>
            <person name="Julca I."/>
            <person name="Morata J."/>
            <person name="Puigdomenech P."/>
            <person name="Ribeca P."/>
            <person name="Rubio Cabetas M.J."/>
            <person name="Vlasova A."/>
            <person name="Wirthensohn M."/>
            <person name="Garcia-Mas J."/>
            <person name="Gabaldon T."/>
            <person name="Casacuberta J.M."/>
            <person name="Arus P."/>
        </authorList>
    </citation>
    <scope>NUCLEOTIDE SEQUENCE [LARGE SCALE GENOMIC DNA]</scope>
    <source>
        <strain evidence="3">cv. Texas</strain>
    </source>
</reference>
<keyword evidence="4" id="KW-1185">Reference proteome</keyword>
<dbReference type="InParanoid" id="A0A5E4G7W7"/>
<evidence type="ECO:0000313" key="2">
    <source>
        <dbReference type="EMBL" id="VVA35632.1"/>
    </source>
</evidence>
<dbReference type="EMBL" id="CABIKO010000399">
    <property type="protein sequence ID" value="VVA35632.1"/>
    <property type="molecule type" value="Genomic_DNA"/>
</dbReference>
<proteinExistence type="predicted"/>